<evidence type="ECO:0000256" key="3">
    <source>
        <dbReference type="ARBA" id="ARBA00023163"/>
    </source>
</evidence>
<dbReference type="AlphaFoldDB" id="A0A916W7V6"/>
<dbReference type="PANTHER" id="PTHR47506:SF3">
    <property type="entry name" value="HTH-TYPE TRANSCRIPTIONAL REGULATOR LMRA"/>
    <property type="match status" value="1"/>
</dbReference>
<evidence type="ECO:0000313" key="7">
    <source>
        <dbReference type="Proteomes" id="UP000648801"/>
    </source>
</evidence>
<keyword evidence="2 4" id="KW-0238">DNA-binding</keyword>
<feature type="domain" description="HTH tetR-type" evidence="5">
    <location>
        <begin position="23"/>
        <end position="83"/>
    </location>
</feature>
<sequence length="213" mass="23459">MRFFPDNLPENISDGEAEVSKGELTRQRIIEEAAPIFNQRGYAGCSMQDVMEATGLEKGGIYRHFSNKEELAAEAFRYNMGRSVRFRMDAVVGVEGAVEKLRAYVRSWARTPSVIPGGCPMLNTAVDADDGNPLLRKLVTEAVQDWKGRIGRIVEEGIAAGEIREDVDPRKIANTLIATLEGALMITRLEGTKEAMRDAQATLESVISAIARE</sequence>
<protein>
    <submittedName>
        <fullName evidence="6">TetR family transcriptional regulator</fullName>
    </submittedName>
</protein>
<dbReference type="EMBL" id="BMJB01000002">
    <property type="protein sequence ID" value="GGA75296.1"/>
    <property type="molecule type" value="Genomic_DNA"/>
</dbReference>
<dbReference type="PROSITE" id="PS50977">
    <property type="entry name" value="HTH_TETR_2"/>
    <property type="match status" value="1"/>
</dbReference>
<dbReference type="InterPro" id="IPR009057">
    <property type="entry name" value="Homeodomain-like_sf"/>
</dbReference>
<dbReference type="InterPro" id="IPR001647">
    <property type="entry name" value="HTH_TetR"/>
</dbReference>
<organism evidence="6 7">
    <name type="scientific">Edaphobacter acidisoli</name>
    <dbReference type="NCBI Taxonomy" id="2040573"/>
    <lineage>
        <taxon>Bacteria</taxon>
        <taxon>Pseudomonadati</taxon>
        <taxon>Acidobacteriota</taxon>
        <taxon>Terriglobia</taxon>
        <taxon>Terriglobales</taxon>
        <taxon>Acidobacteriaceae</taxon>
        <taxon>Edaphobacter</taxon>
    </lineage>
</organism>
<dbReference type="InterPro" id="IPR011075">
    <property type="entry name" value="TetR_C"/>
</dbReference>
<dbReference type="PANTHER" id="PTHR47506">
    <property type="entry name" value="TRANSCRIPTIONAL REGULATORY PROTEIN"/>
    <property type="match status" value="1"/>
</dbReference>
<accession>A0A916W7V6</accession>
<dbReference type="SUPFAM" id="SSF48498">
    <property type="entry name" value="Tetracyclin repressor-like, C-terminal domain"/>
    <property type="match status" value="1"/>
</dbReference>
<evidence type="ECO:0000256" key="1">
    <source>
        <dbReference type="ARBA" id="ARBA00023015"/>
    </source>
</evidence>
<dbReference type="SUPFAM" id="SSF46689">
    <property type="entry name" value="Homeodomain-like"/>
    <property type="match status" value="1"/>
</dbReference>
<dbReference type="Proteomes" id="UP000648801">
    <property type="component" value="Unassembled WGS sequence"/>
</dbReference>
<proteinExistence type="predicted"/>
<dbReference type="Pfam" id="PF00440">
    <property type="entry name" value="TetR_N"/>
    <property type="match status" value="1"/>
</dbReference>
<keyword evidence="7" id="KW-1185">Reference proteome</keyword>
<evidence type="ECO:0000313" key="6">
    <source>
        <dbReference type="EMBL" id="GGA75296.1"/>
    </source>
</evidence>
<dbReference type="GO" id="GO:0003677">
    <property type="term" value="F:DNA binding"/>
    <property type="evidence" value="ECO:0007669"/>
    <property type="project" value="UniProtKB-UniRule"/>
</dbReference>
<dbReference type="InterPro" id="IPR023772">
    <property type="entry name" value="DNA-bd_HTH_TetR-type_CS"/>
</dbReference>
<keyword evidence="1" id="KW-0805">Transcription regulation</keyword>
<keyword evidence="3" id="KW-0804">Transcription</keyword>
<dbReference type="Gene3D" id="1.10.357.10">
    <property type="entry name" value="Tetracycline Repressor, domain 2"/>
    <property type="match status" value="1"/>
</dbReference>
<evidence type="ECO:0000256" key="2">
    <source>
        <dbReference type="ARBA" id="ARBA00023125"/>
    </source>
</evidence>
<dbReference type="Pfam" id="PF16925">
    <property type="entry name" value="TetR_C_13"/>
    <property type="match status" value="1"/>
</dbReference>
<feature type="DNA-binding region" description="H-T-H motif" evidence="4">
    <location>
        <begin position="46"/>
        <end position="65"/>
    </location>
</feature>
<reference evidence="6" key="2">
    <citation type="submission" date="2020-09" db="EMBL/GenBank/DDBJ databases">
        <authorList>
            <person name="Sun Q."/>
            <person name="Zhou Y."/>
        </authorList>
    </citation>
    <scope>NUCLEOTIDE SEQUENCE</scope>
    <source>
        <strain evidence="6">CGMCC 1.15447</strain>
    </source>
</reference>
<evidence type="ECO:0000256" key="4">
    <source>
        <dbReference type="PROSITE-ProRule" id="PRU00335"/>
    </source>
</evidence>
<dbReference type="RefSeq" id="WP_229669019.1">
    <property type="nucleotide sequence ID" value="NZ_BMJB01000002.1"/>
</dbReference>
<reference evidence="6" key="1">
    <citation type="journal article" date="2014" name="Int. J. Syst. Evol. Microbiol.">
        <title>Complete genome sequence of Corynebacterium casei LMG S-19264T (=DSM 44701T), isolated from a smear-ripened cheese.</title>
        <authorList>
            <consortium name="US DOE Joint Genome Institute (JGI-PGF)"/>
            <person name="Walter F."/>
            <person name="Albersmeier A."/>
            <person name="Kalinowski J."/>
            <person name="Ruckert C."/>
        </authorList>
    </citation>
    <scope>NUCLEOTIDE SEQUENCE</scope>
    <source>
        <strain evidence="6">CGMCC 1.15447</strain>
    </source>
</reference>
<dbReference type="PRINTS" id="PR00455">
    <property type="entry name" value="HTHTETR"/>
</dbReference>
<evidence type="ECO:0000259" key="5">
    <source>
        <dbReference type="PROSITE" id="PS50977"/>
    </source>
</evidence>
<dbReference type="PROSITE" id="PS01081">
    <property type="entry name" value="HTH_TETR_1"/>
    <property type="match status" value="1"/>
</dbReference>
<dbReference type="InterPro" id="IPR036271">
    <property type="entry name" value="Tet_transcr_reg_TetR-rel_C_sf"/>
</dbReference>
<gene>
    <name evidence="6" type="ORF">GCM10011507_28330</name>
</gene>
<comment type="caution">
    <text evidence="6">The sequence shown here is derived from an EMBL/GenBank/DDBJ whole genome shotgun (WGS) entry which is preliminary data.</text>
</comment>
<name>A0A916W7V6_9BACT</name>